<comment type="caution">
    <text evidence="10">The sequence shown here is derived from an EMBL/GenBank/DDBJ whole genome shotgun (WGS) entry which is preliminary data.</text>
</comment>
<dbReference type="SMART" id="SM00448">
    <property type="entry name" value="REC"/>
    <property type="match status" value="1"/>
</dbReference>
<comment type="subcellular location">
    <subcellularLocation>
        <location evidence="5">Cytoplasm</location>
    </subcellularLocation>
</comment>
<evidence type="ECO:0000259" key="9">
    <source>
        <dbReference type="PROSITE" id="PS50122"/>
    </source>
</evidence>
<comment type="catalytic activity">
    <reaction evidence="5">
        <text>L-glutaminyl-[protein] + H2O = L-glutamyl-[protein] + NH4(+)</text>
        <dbReference type="Rhea" id="RHEA:16441"/>
        <dbReference type="Rhea" id="RHEA-COMP:10207"/>
        <dbReference type="Rhea" id="RHEA-COMP:10208"/>
        <dbReference type="ChEBI" id="CHEBI:15377"/>
        <dbReference type="ChEBI" id="CHEBI:28938"/>
        <dbReference type="ChEBI" id="CHEBI:29973"/>
        <dbReference type="ChEBI" id="CHEBI:30011"/>
        <dbReference type="EC" id="3.5.1.44"/>
    </reaction>
</comment>
<dbReference type="HAMAP" id="MF_00099">
    <property type="entry name" value="CheB_chemtxs"/>
    <property type="match status" value="1"/>
</dbReference>
<feature type="domain" description="CheB-type methylesterase" evidence="9">
    <location>
        <begin position="164"/>
        <end position="357"/>
    </location>
</feature>
<accession>A0A2N1J331</accession>
<evidence type="ECO:0000259" key="8">
    <source>
        <dbReference type="PROSITE" id="PS50110"/>
    </source>
</evidence>
<feature type="active site" evidence="5 6">
    <location>
        <position position="202"/>
    </location>
</feature>
<dbReference type="GO" id="GO:0005737">
    <property type="term" value="C:cytoplasm"/>
    <property type="evidence" value="ECO:0007669"/>
    <property type="project" value="UniProtKB-SubCell"/>
</dbReference>
<comment type="PTM">
    <text evidence="5">Phosphorylated by CheA. Phosphorylation of the N-terminal regulatory domain activates the methylesterase activity.</text>
</comment>
<dbReference type="Pfam" id="PF01339">
    <property type="entry name" value="CheB_methylest"/>
    <property type="match status" value="1"/>
</dbReference>
<dbReference type="OrthoDB" id="9793421at2"/>
<evidence type="ECO:0000313" key="11">
    <source>
        <dbReference type="Proteomes" id="UP000233248"/>
    </source>
</evidence>
<proteinExistence type="inferred from homology"/>
<sequence>MYTVLVIDDSPSMRRILKDMVNSIDEFEVIADAMDAYDAREKIKQYEPDLVTIDINMPKMDGVTFLRNLMRLHPMPAVVVSGESVRGNDIFDDGAVGFIPKPETGESMIKFQERIKDTLLNLTFLLKRYTLKKPKPLKKPKKSTSNEIEYKVHPDEVIKSYPATFPGSRLIAIGSSTGGVESLLKVFRKLPKNLPPIVITQHIPYGFSSSFAQRLNANSEVTVHEAKEGMILENSHAYLAPGNMHLTIDKRRDGKYVTRLLDTKKVSHHKPSVDVLFRSINNSVGSSAMAVMMTGMGDDGTIAMKELYDNGAYTVAQNKESCVVFGMPAKAIEANAVKDIIHLEEIADYIIEFSKGKRRK</sequence>
<dbReference type="CDD" id="cd17541">
    <property type="entry name" value="REC_CheB-like"/>
    <property type="match status" value="1"/>
</dbReference>
<dbReference type="Proteomes" id="UP000233248">
    <property type="component" value="Unassembled WGS sequence"/>
</dbReference>
<dbReference type="CDD" id="cd16432">
    <property type="entry name" value="CheB_Rec"/>
    <property type="match status" value="1"/>
</dbReference>
<dbReference type="PANTHER" id="PTHR42872">
    <property type="entry name" value="PROTEIN-GLUTAMATE METHYLESTERASE/PROTEIN-GLUTAMINE GLUTAMINASE"/>
    <property type="match status" value="1"/>
</dbReference>
<dbReference type="GO" id="GO:0050568">
    <property type="term" value="F:protein-glutamine glutaminase activity"/>
    <property type="evidence" value="ECO:0007669"/>
    <property type="project" value="UniProtKB-UniRule"/>
</dbReference>
<keyword evidence="2 5" id="KW-0145">Chemotaxis</keyword>
<dbReference type="PANTHER" id="PTHR42872:SF6">
    <property type="entry name" value="PROTEIN-GLUTAMATE METHYLESTERASE_PROTEIN-GLUTAMINE GLUTAMINASE"/>
    <property type="match status" value="1"/>
</dbReference>
<dbReference type="GO" id="GO:0000156">
    <property type="term" value="F:phosphorelay response regulator activity"/>
    <property type="evidence" value="ECO:0007669"/>
    <property type="project" value="InterPro"/>
</dbReference>
<feature type="active site" evidence="5 6">
    <location>
        <position position="176"/>
    </location>
</feature>
<dbReference type="InterPro" id="IPR008248">
    <property type="entry name" value="CheB-like"/>
</dbReference>
<gene>
    <name evidence="5" type="primary">cheB</name>
    <name evidence="10" type="ORF">CP960_07720</name>
</gene>
<dbReference type="Gene3D" id="3.40.50.2300">
    <property type="match status" value="1"/>
</dbReference>
<dbReference type="RefSeq" id="WP_101184841.1">
    <property type="nucleotide sequence ID" value="NZ_CP031218.1"/>
</dbReference>
<dbReference type="InterPro" id="IPR011006">
    <property type="entry name" value="CheY-like_superfamily"/>
</dbReference>
<protein>
    <recommendedName>
        <fullName evidence="5">Protein-glutamate methylesterase/protein-glutamine glutaminase</fullName>
        <ecNumber evidence="5">3.1.1.61</ecNumber>
        <ecNumber evidence="5">3.5.1.44</ecNumber>
    </recommendedName>
</protein>
<evidence type="ECO:0000313" key="10">
    <source>
        <dbReference type="EMBL" id="PKI80882.1"/>
    </source>
</evidence>
<comment type="domain">
    <text evidence="5">Contains a C-terminal catalytic domain, and an N-terminal region which modulates catalytic activity.</text>
</comment>
<comment type="catalytic activity">
    <reaction evidence="4 5">
        <text>[protein]-L-glutamate 5-O-methyl ester + H2O = L-glutamyl-[protein] + methanol + H(+)</text>
        <dbReference type="Rhea" id="RHEA:23236"/>
        <dbReference type="Rhea" id="RHEA-COMP:10208"/>
        <dbReference type="Rhea" id="RHEA-COMP:10311"/>
        <dbReference type="ChEBI" id="CHEBI:15377"/>
        <dbReference type="ChEBI" id="CHEBI:15378"/>
        <dbReference type="ChEBI" id="CHEBI:17790"/>
        <dbReference type="ChEBI" id="CHEBI:29973"/>
        <dbReference type="ChEBI" id="CHEBI:82795"/>
        <dbReference type="EC" id="3.1.1.61"/>
    </reaction>
</comment>
<dbReference type="NCBIfam" id="NF001965">
    <property type="entry name" value="PRK00742.1"/>
    <property type="match status" value="1"/>
</dbReference>
<evidence type="ECO:0000256" key="3">
    <source>
        <dbReference type="ARBA" id="ARBA00022801"/>
    </source>
</evidence>
<keyword evidence="1 5" id="KW-0963">Cytoplasm</keyword>
<dbReference type="EMBL" id="NXIF01000027">
    <property type="protein sequence ID" value="PKI80882.1"/>
    <property type="molecule type" value="Genomic_DNA"/>
</dbReference>
<evidence type="ECO:0000256" key="4">
    <source>
        <dbReference type="ARBA" id="ARBA00048267"/>
    </source>
</evidence>
<keyword evidence="11" id="KW-1185">Reference proteome</keyword>
<dbReference type="PROSITE" id="PS50122">
    <property type="entry name" value="CHEB"/>
    <property type="match status" value="1"/>
</dbReference>
<keyword evidence="3 5" id="KW-0378">Hydrolase</keyword>
<dbReference type="Gene3D" id="3.40.50.180">
    <property type="entry name" value="Methylesterase CheB, C-terminal domain"/>
    <property type="match status" value="1"/>
</dbReference>
<comment type="function">
    <text evidence="5">Involved in chemotaxis. Part of a chemotaxis signal transduction system that modulates chemotaxis in response to various stimuli. Catalyzes the demethylation of specific methylglutamate residues introduced into the chemoreceptors (methyl-accepting chemotaxis proteins or MCP) by CheR. Also mediates the irreversible deamidation of specific glutamine residues to glutamic acid.</text>
</comment>
<dbReference type="GO" id="GO:0006935">
    <property type="term" value="P:chemotaxis"/>
    <property type="evidence" value="ECO:0007669"/>
    <property type="project" value="UniProtKB-UniRule"/>
</dbReference>
<evidence type="ECO:0000256" key="6">
    <source>
        <dbReference type="PROSITE-ProRule" id="PRU00050"/>
    </source>
</evidence>
<dbReference type="Pfam" id="PF00072">
    <property type="entry name" value="Response_reg"/>
    <property type="match status" value="1"/>
</dbReference>
<dbReference type="InterPro" id="IPR001789">
    <property type="entry name" value="Sig_transdc_resp-reg_receiver"/>
</dbReference>
<dbReference type="SUPFAM" id="SSF52738">
    <property type="entry name" value="Methylesterase CheB, C-terminal domain"/>
    <property type="match status" value="1"/>
</dbReference>
<keyword evidence="5 7" id="KW-0597">Phosphoprotein</keyword>
<dbReference type="PROSITE" id="PS50110">
    <property type="entry name" value="RESPONSE_REGULATORY"/>
    <property type="match status" value="1"/>
</dbReference>
<feature type="domain" description="Response regulatory" evidence="8">
    <location>
        <begin position="3"/>
        <end position="116"/>
    </location>
</feature>
<dbReference type="AlphaFoldDB" id="A0A2N1J331"/>
<feature type="modified residue" description="4-aspartylphosphate" evidence="5 7">
    <location>
        <position position="54"/>
    </location>
</feature>
<feature type="active site" evidence="5 6">
    <location>
        <position position="299"/>
    </location>
</feature>
<dbReference type="SUPFAM" id="SSF52172">
    <property type="entry name" value="CheY-like"/>
    <property type="match status" value="1"/>
</dbReference>
<organism evidence="10 11">
    <name type="scientific">Malaciobacter halophilus</name>
    <dbReference type="NCBI Taxonomy" id="197482"/>
    <lineage>
        <taxon>Bacteria</taxon>
        <taxon>Pseudomonadati</taxon>
        <taxon>Campylobacterota</taxon>
        <taxon>Epsilonproteobacteria</taxon>
        <taxon>Campylobacterales</taxon>
        <taxon>Arcobacteraceae</taxon>
        <taxon>Malaciobacter</taxon>
    </lineage>
</organism>
<dbReference type="GO" id="GO:0008984">
    <property type="term" value="F:protein-glutamate methylesterase activity"/>
    <property type="evidence" value="ECO:0007669"/>
    <property type="project" value="UniProtKB-UniRule"/>
</dbReference>
<dbReference type="InterPro" id="IPR000673">
    <property type="entry name" value="Sig_transdc_resp-reg_Me-estase"/>
</dbReference>
<reference evidence="10 11" key="1">
    <citation type="submission" date="2017-09" db="EMBL/GenBank/DDBJ databases">
        <title>Genomics of the genus Arcobacter.</title>
        <authorList>
            <person name="Perez-Cataluna A."/>
            <person name="Figueras M.J."/>
            <person name="Salas-Masso N."/>
        </authorList>
    </citation>
    <scope>NUCLEOTIDE SEQUENCE [LARGE SCALE GENOMIC DNA]</scope>
    <source>
        <strain evidence="10 11">DSM 18005</strain>
    </source>
</reference>
<dbReference type="PIRSF" id="PIRSF000876">
    <property type="entry name" value="RR_chemtxs_CheB"/>
    <property type="match status" value="1"/>
</dbReference>
<dbReference type="KEGG" id="ahs:AHALO_1421"/>
<comment type="similarity">
    <text evidence="5">Belongs to the CheB family.</text>
</comment>
<evidence type="ECO:0000256" key="5">
    <source>
        <dbReference type="HAMAP-Rule" id="MF_00099"/>
    </source>
</evidence>
<evidence type="ECO:0000256" key="2">
    <source>
        <dbReference type="ARBA" id="ARBA00022500"/>
    </source>
</evidence>
<evidence type="ECO:0000256" key="7">
    <source>
        <dbReference type="PROSITE-ProRule" id="PRU00169"/>
    </source>
</evidence>
<dbReference type="EC" id="3.5.1.44" evidence="5"/>
<dbReference type="InterPro" id="IPR035909">
    <property type="entry name" value="CheB_C"/>
</dbReference>
<dbReference type="EC" id="3.1.1.61" evidence="5"/>
<name>A0A2N1J331_9BACT</name>
<evidence type="ECO:0000256" key="1">
    <source>
        <dbReference type="ARBA" id="ARBA00022490"/>
    </source>
</evidence>